<feature type="transmembrane region" description="Helical" evidence="6">
    <location>
        <begin position="12"/>
        <end position="31"/>
    </location>
</feature>
<dbReference type="Gene3D" id="1.20.1080.10">
    <property type="entry name" value="Glycerol uptake facilitator protein"/>
    <property type="match status" value="1"/>
</dbReference>
<dbReference type="OrthoDB" id="9786493at2"/>
<dbReference type="GO" id="GO:0015499">
    <property type="term" value="F:formate transmembrane transporter activity"/>
    <property type="evidence" value="ECO:0007669"/>
    <property type="project" value="TreeGrafter"/>
</dbReference>
<organism evidence="7 8">
    <name type="scientific">Treponema succinifaciens (strain ATCC 33096 / DSM 2489 / 6091)</name>
    <dbReference type="NCBI Taxonomy" id="869209"/>
    <lineage>
        <taxon>Bacteria</taxon>
        <taxon>Pseudomonadati</taxon>
        <taxon>Spirochaetota</taxon>
        <taxon>Spirochaetia</taxon>
        <taxon>Spirochaetales</taxon>
        <taxon>Treponemataceae</taxon>
        <taxon>Treponema</taxon>
    </lineage>
</organism>
<dbReference type="eggNOG" id="COG2116">
    <property type="taxonomic scope" value="Bacteria"/>
</dbReference>
<evidence type="ECO:0000256" key="3">
    <source>
        <dbReference type="ARBA" id="ARBA00022989"/>
    </source>
</evidence>
<sequence>MKNSIKSKLLNIILRSFMTGIAIGIGATAFLSCESKIAGAFLFGTGLFIILNFGFYLYTGKVGYIVEKKPSYIAEVALIWLGNFAGTFVFAFLILCTRASSIAQKAAAMCAVKSADTPLSLLVLSFFCGILMFIAADGFKTIENPVGKVLAIFLPVMAFILSGFEHSIADMFYFSLSRTWTAHSFLCLIIMTLGNAFGGMLVPLVKKGFLQNTN</sequence>
<proteinExistence type="inferred from homology"/>
<feature type="transmembrane region" description="Helical" evidence="6">
    <location>
        <begin position="71"/>
        <end position="95"/>
    </location>
</feature>
<keyword evidence="2 6" id="KW-0812">Transmembrane</keyword>
<dbReference type="RefSeq" id="WP_013700740.1">
    <property type="nucleotide sequence ID" value="NC_015385.1"/>
</dbReference>
<feature type="transmembrane region" description="Helical" evidence="6">
    <location>
        <begin position="37"/>
        <end position="59"/>
    </location>
</feature>
<evidence type="ECO:0000313" key="7">
    <source>
        <dbReference type="EMBL" id="AEB13433.1"/>
    </source>
</evidence>
<comment type="similarity">
    <text evidence="5">Belongs to the FNT transporter (TC 1.A.16) family.</text>
</comment>
<evidence type="ECO:0000256" key="2">
    <source>
        <dbReference type="ARBA" id="ARBA00022692"/>
    </source>
</evidence>
<evidence type="ECO:0000256" key="6">
    <source>
        <dbReference type="SAM" id="Phobius"/>
    </source>
</evidence>
<dbReference type="InterPro" id="IPR023271">
    <property type="entry name" value="Aquaporin-like"/>
</dbReference>
<protein>
    <submittedName>
        <fullName evidence="7">Formate/nitrite transporter</fullName>
    </submittedName>
</protein>
<reference evidence="8" key="2">
    <citation type="submission" date="2011-04" db="EMBL/GenBank/DDBJ databases">
        <title>The complete genome of chromosome of Treponema succinifaciens DSM 2489.</title>
        <authorList>
            <person name="Lucas S."/>
            <person name="Copeland A."/>
            <person name="Lapidus A."/>
            <person name="Bruce D."/>
            <person name="Goodwin L."/>
            <person name="Pitluck S."/>
            <person name="Peters L."/>
            <person name="Kyrpides N."/>
            <person name="Mavromatis K."/>
            <person name="Ivanova N."/>
            <person name="Ovchinnikova G."/>
            <person name="Teshima H."/>
            <person name="Detter J.C."/>
            <person name="Tapia R."/>
            <person name="Han C."/>
            <person name="Land M."/>
            <person name="Hauser L."/>
            <person name="Markowitz V."/>
            <person name="Cheng J.-F."/>
            <person name="Hugenholtz P."/>
            <person name="Woyke T."/>
            <person name="Wu D."/>
            <person name="Gronow S."/>
            <person name="Wellnitz S."/>
            <person name="Brambilla E."/>
            <person name="Klenk H.-P."/>
            <person name="Eisen J.A."/>
        </authorList>
    </citation>
    <scope>NUCLEOTIDE SEQUENCE [LARGE SCALE GENOMIC DNA]</scope>
    <source>
        <strain evidence="8">ATCC 33096 / DSM 2489 / 6091</strain>
    </source>
</reference>
<dbReference type="GeneID" id="302997695"/>
<dbReference type="PANTHER" id="PTHR30520:SF6">
    <property type="entry name" value="FORMATE_NITRATE FAMILY TRANSPORTER (EUROFUNG)"/>
    <property type="match status" value="1"/>
</dbReference>
<dbReference type="KEGG" id="tsu:Tresu_0483"/>
<dbReference type="STRING" id="869209.Tresu_0483"/>
<dbReference type="PROSITE" id="PS51257">
    <property type="entry name" value="PROKAR_LIPOPROTEIN"/>
    <property type="match status" value="1"/>
</dbReference>
<dbReference type="Proteomes" id="UP000006852">
    <property type="component" value="Chromosome"/>
</dbReference>
<dbReference type="InterPro" id="IPR000292">
    <property type="entry name" value="For/NO2_transpt"/>
</dbReference>
<dbReference type="HOGENOM" id="CLU_098605_0_0_12"/>
<gene>
    <name evidence="7" type="ordered locus">Tresu_0483</name>
</gene>
<keyword evidence="8" id="KW-1185">Reference proteome</keyword>
<dbReference type="EMBL" id="CP002631">
    <property type="protein sequence ID" value="AEB13433.1"/>
    <property type="molecule type" value="Genomic_DNA"/>
</dbReference>
<dbReference type="AlphaFoldDB" id="F2NXW3"/>
<name>F2NXW3_TRES6</name>
<comment type="subcellular location">
    <subcellularLocation>
        <location evidence="1">Membrane</location>
        <topology evidence="1">Multi-pass membrane protein</topology>
    </subcellularLocation>
</comment>
<evidence type="ECO:0000256" key="1">
    <source>
        <dbReference type="ARBA" id="ARBA00004141"/>
    </source>
</evidence>
<evidence type="ECO:0000256" key="5">
    <source>
        <dbReference type="ARBA" id="ARBA00049660"/>
    </source>
</evidence>
<reference evidence="7 8" key="1">
    <citation type="journal article" date="2011" name="Stand. Genomic Sci.">
        <title>Complete genome sequence of Treponema succinifaciens type strain (6091).</title>
        <authorList>
            <person name="Han C."/>
            <person name="Gronow S."/>
            <person name="Teshima H."/>
            <person name="Lapidus A."/>
            <person name="Nolan M."/>
            <person name="Lucas S."/>
            <person name="Hammon N."/>
            <person name="Deshpande S."/>
            <person name="Cheng J.F."/>
            <person name="Zeytun A."/>
            <person name="Tapia R."/>
            <person name="Goodwin L."/>
            <person name="Pitluck S."/>
            <person name="Liolios K."/>
            <person name="Pagani I."/>
            <person name="Ivanova N."/>
            <person name="Mavromatis K."/>
            <person name="Mikhailova N."/>
            <person name="Huntemann M."/>
            <person name="Pati A."/>
            <person name="Chen A."/>
            <person name="Palaniappan K."/>
            <person name="Land M."/>
            <person name="Hauser L."/>
            <person name="Brambilla E.M."/>
            <person name="Rohde M."/>
            <person name="Goker M."/>
            <person name="Woyke T."/>
            <person name="Bristow J."/>
            <person name="Eisen J.A."/>
            <person name="Markowitz V."/>
            <person name="Hugenholtz P."/>
            <person name="Kyrpides N.C."/>
            <person name="Klenk H.P."/>
            <person name="Detter J.C."/>
        </authorList>
    </citation>
    <scope>NUCLEOTIDE SEQUENCE [LARGE SCALE GENOMIC DNA]</scope>
    <source>
        <strain evidence="8">ATCC 33096 / DSM 2489 / 6091</strain>
    </source>
</reference>
<evidence type="ECO:0000313" key="8">
    <source>
        <dbReference type="Proteomes" id="UP000006852"/>
    </source>
</evidence>
<accession>F2NXW3</accession>
<feature type="transmembrane region" description="Helical" evidence="6">
    <location>
        <begin position="180"/>
        <end position="205"/>
    </location>
</feature>
<keyword evidence="3 6" id="KW-1133">Transmembrane helix</keyword>
<dbReference type="GO" id="GO:0005886">
    <property type="term" value="C:plasma membrane"/>
    <property type="evidence" value="ECO:0007669"/>
    <property type="project" value="TreeGrafter"/>
</dbReference>
<dbReference type="Pfam" id="PF01226">
    <property type="entry name" value="Form_Nir_trans"/>
    <property type="match status" value="1"/>
</dbReference>
<evidence type="ECO:0000256" key="4">
    <source>
        <dbReference type="ARBA" id="ARBA00023136"/>
    </source>
</evidence>
<dbReference type="PANTHER" id="PTHR30520">
    <property type="entry name" value="FORMATE TRANSPORTER-RELATED"/>
    <property type="match status" value="1"/>
</dbReference>
<keyword evidence="4 6" id="KW-0472">Membrane</keyword>
<feature type="transmembrane region" description="Helical" evidence="6">
    <location>
        <begin position="149"/>
        <end position="168"/>
    </location>
</feature>
<feature type="transmembrane region" description="Helical" evidence="6">
    <location>
        <begin position="119"/>
        <end position="137"/>
    </location>
</feature>